<protein>
    <submittedName>
        <fullName evidence="2">Acetyltransferase (GNAT) family protein</fullName>
    </submittedName>
</protein>
<dbReference type="CDD" id="cd04301">
    <property type="entry name" value="NAT_SF"/>
    <property type="match status" value="1"/>
</dbReference>
<evidence type="ECO:0000313" key="2">
    <source>
        <dbReference type="EMBL" id="TDP60620.1"/>
    </source>
</evidence>
<name>A0A4R6QE59_9BURK</name>
<dbReference type="Proteomes" id="UP000295361">
    <property type="component" value="Unassembled WGS sequence"/>
</dbReference>
<sequence>MQIRRASASDLPPFVALQLAGWRLAYRDLLPASLLGPQLEQEKKAFWALRFAQQTENQLLAVVSEGGKCLGLVCAFRAAPVDGGCYIEHIYVAPEAHRRGLGRELMSYAVR</sequence>
<organism evidence="2 3">
    <name type="scientific">Roseateles toxinivorans</name>
    <dbReference type="NCBI Taxonomy" id="270368"/>
    <lineage>
        <taxon>Bacteria</taxon>
        <taxon>Pseudomonadati</taxon>
        <taxon>Pseudomonadota</taxon>
        <taxon>Betaproteobacteria</taxon>
        <taxon>Burkholderiales</taxon>
        <taxon>Sphaerotilaceae</taxon>
        <taxon>Roseateles</taxon>
    </lineage>
</organism>
<dbReference type="Gene3D" id="3.40.630.30">
    <property type="match status" value="1"/>
</dbReference>
<dbReference type="AlphaFoldDB" id="A0A4R6QE59"/>
<dbReference type="OrthoDB" id="5292888at2"/>
<dbReference type="Pfam" id="PF00583">
    <property type="entry name" value="Acetyltransf_1"/>
    <property type="match status" value="1"/>
</dbReference>
<dbReference type="EMBL" id="SNXS01000015">
    <property type="protein sequence ID" value="TDP60620.1"/>
    <property type="molecule type" value="Genomic_DNA"/>
</dbReference>
<keyword evidence="3" id="KW-1185">Reference proteome</keyword>
<evidence type="ECO:0000313" key="3">
    <source>
        <dbReference type="Proteomes" id="UP000295361"/>
    </source>
</evidence>
<dbReference type="PROSITE" id="PS51186">
    <property type="entry name" value="GNAT"/>
    <property type="match status" value="1"/>
</dbReference>
<dbReference type="GO" id="GO:0016747">
    <property type="term" value="F:acyltransferase activity, transferring groups other than amino-acyl groups"/>
    <property type="evidence" value="ECO:0007669"/>
    <property type="project" value="InterPro"/>
</dbReference>
<proteinExistence type="predicted"/>
<dbReference type="SUPFAM" id="SSF55729">
    <property type="entry name" value="Acyl-CoA N-acyltransferases (Nat)"/>
    <property type="match status" value="1"/>
</dbReference>
<dbReference type="InterPro" id="IPR000182">
    <property type="entry name" value="GNAT_dom"/>
</dbReference>
<feature type="domain" description="N-acetyltransferase" evidence="1">
    <location>
        <begin position="1"/>
        <end position="111"/>
    </location>
</feature>
<keyword evidence="2" id="KW-0808">Transferase</keyword>
<dbReference type="InterPro" id="IPR016181">
    <property type="entry name" value="Acyl_CoA_acyltransferase"/>
</dbReference>
<evidence type="ECO:0000259" key="1">
    <source>
        <dbReference type="PROSITE" id="PS51186"/>
    </source>
</evidence>
<accession>A0A4R6QE59</accession>
<dbReference type="InParanoid" id="A0A4R6QE59"/>
<reference evidence="2 3" key="1">
    <citation type="submission" date="2019-03" db="EMBL/GenBank/DDBJ databases">
        <title>Genomic Encyclopedia of Type Strains, Phase IV (KMG-IV): sequencing the most valuable type-strain genomes for metagenomic binning, comparative biology and taxonomic classification.</title>
        <authorList>
            <person name="Goeker M."/>
        </authorList>
    </citation>
    <scope>NUCLEOTIDE SEQUENCE [LARGE SCALE GENOMIC DNA]</scope>
    <source>
        <strain evidence="2 3">DSM 16998</strain>
    </source>
</reference>
<gene>
    <name evidence="2" type="ORF">DES47_11541</name>
</gene>
<comment type="caution">
    <text evidence="2">The sequence shown here is derived from an EMBL/GenBank/DDBJ whole genome shotgun (WGS) entry which is preliminary data.</text>
</comment>